<proteinExistence type="predicted"/>
<accession>L8ECE5</accession>
<sequence>MCPWATPWCTFRRWTRTLERTPGCTIAWWTRPPPFWGAAALGLRILPPPLTSPSRSTTAPVGSQCVPSWTARRWSTTASGWRRWTTARPP</sequence>
<dbReference type="ChiTaRS" id="CELSR1">
    <property type="organism name" value="human"/>
</dbReference>
<name>L8ECE5_HUMAN</name>
<dbReference type="AlphaFoldDB" id="L8ECE5"/>
<reference evidence="1" key="1">
    <citation type="journal article" date="2013" name="PLoS ONE">
        <title>Direct detection of alternative open reading frames translation products in human significantly expands the proteome.</title>
        <authorList>
            <person name="Vanderperre B."/>
            <person name="Lucier J.-F."/>
            <person name="Motard J."/>
            <person name="Tremblay G."/>
            <person name="Vanderperre S."/>
            <person name="Wisztorski M."/>
            <person name="Salzet M."/>
            <person name="Boisvert F.-M."/>
            <person name="Roucou X."/>
        </authorList>
    </citation>
    <scope>NUCLEOTIDE SEQUENCE</scope>
</reference>
<protein>
    <submittedName>
        <fullName evidence="1">Alternative protein CELSR1</fullName>
    </submittedName>
</protein>
<gene>
    <name evidence="1" type="primary">CELSR1</name>
</gene>
<organism evidence="1">
    <name type="scientific">Homo sapiens</name>
    <name type="common">Human</name>
    <dbReference type="NCBI Taxonomy" id="9606"/>
    <lineage>
        <taxon>Eukaryota</taxon>
        <taxon>Metazoa</taxon>
        <taxon>Chordata</taxon>
        <taxon>Craniata</taxon>
        <taxon>Vertebrata</taxon>
        <taxon>Euteleostomi</taxon>
        <taxon>Mammalia</taxon>
        <taxon>Eutheria</taxon>
        <taxon>Euarchontoglires</taxon>
        <taxon>Primates</taxon>
        <taxon>Haplorrhini</taxon>
        <taxon>Catarrhini</taxon>
        <taxon>Hominidae</taxon>
        <taxon>Homo</taxon>
    </lineage>
</organism>
<dbReference type="OrthoDB" id="26203at2759"/>
<dbReference type="EMBL" id="HF583930">
    <property type="protein sequence ID" value="CCQ43427.1"/>
    <property type="molecule type" value="Genomic_DNA"/>
</dbReference>
<evidence type="ECO:0000313" key="1">
    <source>
        <dbReference type="EMBL" id="CCQ43427.1"/>
    </source>
</evidence>